<dbReference type="AlphaFoldDB" id="A0AAN7CZK9"/>
<evidence type="ECO:0000313" key="2">
    <source>
        <dbReference type="Proteomes" id="UP001303647"/>
    </source>
</evidence>
<protein>
    <submittedName>
        <fullName evidence="1">Glycosyltransferase</fullName>
    </submittedName>
</protein>
<organism evidence="1 2">
    <name type="scientific">Corynascus novoguineensis</name>
    <dbReference type="NCBI Taxonomy" id="1126955"/>
    <lineage>
        <taxon>Eukaryota</taxon>
        <taxon>Fungi</taxon>
        <taxon>Dikarya</taxon>
        <taxon>Ascomycota</taxon>
        <taxon>Pezizomycotina</taxon>
        <taxon>Sordariomycetes</taxon>
        <taxon>Sordariomycetidae</taxon>
        <taxon>Sordariales</taxon>
        <taxon>Chaetomiaceae</taxon>
        <taxon>Corynascus</taxon>
    </lineage>
</organism>
<dbReference type="PANTHER" id="PTHR11183">
    <property type="entry name" value="GLYCOGENIN SUBFAMILY MEMBER"/>
    <property type="match status" value="1"/>
</dbReference>
<accession>A0AAN7CZK9</accession>
<evidence type="ECO:0000313" key="1">
    <source>
        <dbReference type="EMBL" id="KAK4250207.1"/>
    </source>
</evidence>
<comment type="caution">
    <text evidence="1">The sequence shown here is derived from an EMBL/GenBank/DDBJ whole genome shotgun (WGS) entry which is preliminary data.</text>
</comment>
<reference evidence="1" key="2">
    <citation type="submission" date="2023-05" db="EMBL/GenBank/DDBJ databases">
        <authorList>
            <consortium name="Lawrence Berkeley National Laboratory"/>
            <person name="Steindorff A."/>
            <person name="Hensen N."/>
            <person name="Bonometti L."/>
            <person name="Westerberg I."/>
            <person name="Brannstrom I.O."/>
            <person name="Guillou S."/>
            <person name="Cros-Aarteil S."/>
            <person name="Calhoun S."/>
            <person name="Haridas S."/>
            <person name="Kuo A."/>
            <person name="Mondo S."/>
            <person name="Pangilinan J."/>
            <person name="Riley R."/>
            <person name="Labutti K."/>
            <person name="Andreopoulos B."/>
            <person name="Lipzen A."/>
            <person name="Chen C."/>
            <person name="Yanf M."/>
            <person name="Daum C."/>
            <person name="Ng V."/>
            <person name="Clum A."/>
            <person name="Ohm R."/>
            <person name="Martin F."/>
            <person name="Silar P."/>
            <person name="Natvig D."/>
            <person name="Lalanne C."/>
            <person name="Gautier V."/>
            <person name="Ament-Velasquez S.L."/>
            <person name="Kruys A."/>
            <person name="Hutchinson M.I."/>
            <person name="Powell A.J."/>
            <person name="Barry K."/>
            <person name="Miller A.N."/>
            <person name="Grigoriev I.V."/>
            <person name="Debuchy R."/>
            <person name="Gladieux P."/>
            <person name="Thoren M.H."/>
            <person name="Johannesson H."/>
        </authorList>
    </citation>
    <scope>NUCLEOTIDE SEQUENCE</scope>
    <source>
        <strain evidence="1">CBS 359.72</strain>
    </source>
</reference>
<name>A0AAN7CZK9_9PEZI</name>
<dbReference type="SUPFAM" id="SSF53448">
    <property type="entry name" value="Nucleotide-diphospho-sugar transferases"/>
    <property type="match status" value="1"/>
</dbReference>
<dbReference type="Gene3D" id="3.90.550.10">
    <property type="entry name" value="Spore Coat Polysaccharide Biosynthesis Protein SpsA, Chain A"/>
    <property type="match status" value="1"/>
</dbReference>
<dbReference type="InterPro" id="IPR029044">
    <property type="entry name" value="Nucleotide-diphossugar_trans"/>
</dbReference>
<sequence>MVGLPRLWPTNQRPGGLPSLADLCSSRKLRLWLPVAATCLVLLSISNRYDALSTIRSGWPETGKGVNDDGLTPSNGASVDWSRFAYTQYVTNSHYLCNSVMLFERLQHVGSRADRVLMYPRHMFDPNASEGDLGADGFLVKKARDEYGAHLVPIHVQRRDTADSTWEASFTKLLAFNQTQYDRVLSLDSDSTVMQNMDELFLLPPCPVDEKKILSSQLLLVEPSKDEFARVMAQVDQAGSNDYDMEIINQLYLDSALVLPRRPYDLLSREFRRQPDDHSGYLGTDREEWDPVGVFNEAKFIHISDWPLPKPWIPPREHQWQENQPECHQRHGQESCAEREIRYGFYSDFMERRKRICGTTQW</sequence>
<dbReference type="EMBL" id="MU857615">
    <property type="protein sequence ID" value="KAK4250207.1"/>
    <property type="molecule type" value="Genomic_DNA"/>
</dbReference>
<gene>
    <name evidence="1" type="ORF">C7999DRAFT_38720</name>
</gene>
<keyword evidence="2" id="KW-1185">Reference proteome</keyword>
<reference evidence="1" key="1">
    <citation type="journal article" date="2023" name="Mol. Phylogenet. Evol.">
        <title>Genome-scale phylogeny and comparative genomics of the fungal order Sordariales.</title>
        <authorList>
            <person name="Hensen N."/>
            <person name="Bonometti L."/>
            <person name="Westerberg I."/>
            <person name="Brannstrom I.O."/>
            <person name="Guillou S."/>
            <person name="Cros-Aarteil S."/>
            <person name="Calhoun S."/>
            <person name="Haridas S."/>
            <person name="Kuo A."/>
            <person name="Mondo S."/>
            <person name="Pangilinan J."/>
            <person name="Riley R."/>
            <person name="LaButti K."/>
            <person name="Andreopoulos B."/>
            <person name="Lipzen A."/>
            <person name="Chen C."/>
            <person name="Yan M."/>
            <person name="Daum C."/>
            <person name="Ng V."/>
            <person name="Clum A."/>
            <person name="Steindorff A."/>
            <person name="Ohm R.A."/>
            <person name="Martin F."/>
            <person name="Silar P."/>
            <person name="Natvig D.O."/>
            <person name="Lalanne C."/>
            <person name="Gautier V."/>
            <person name="Ament-Velasquez S.L."/>
            <person name="Kruys A."/>
            <person name="Hutchinson M.I."/>
            <person name="Powell A.J."/>
            <person name="Barry K."/>
            <person name="Miller A.N."/>
            <person name="Grigoriev I.V."/>
            <person name="Debuchy R."/>
            <person name="Gladieux P."/>
            <person name="Hiltunen Thoren M."/>
            <person name="Johannesson H."/>
        </authorList>
    </citation>
    <scope>NUCLEOTIDE SEQUENCE</scope>
    <source>
        <strain evidence="1">CBS 359.72</strain>
    </source>
</reference>
<dbReference type="Proteomes" id="UP001303647">
    <property type="component" value="Unassembled WGS sequence"/>
</dbReference>
<proteinExistence type="predicted"/>
<dbReference type="InterPro" id="IPR050587">
    <property type="entry name" value="GNT1/Glycosyltrans_8"/>
</dbReference>